<evidence type="ECO:0000256" key="2">
    <source>
        <dbReference type="ARBA" id="ARBA00022737"/>
    </source>
</evidence>
<dbReference type="Pfam" id="PF12854">
    <property type="entry name" value="PPR_1"/>
    <property type="match status" value="1"/>
</dbReference>
<evidence type="ECO:0000313" key="8">
    <source>
        <dbReference type="Proteomes" id="UP000243975"/>
    </source>
</evidence>
<dbReference type="Proteomes" id="UP000243975">
    <property type="component" value="Unassembled WGS sequence"/>
</dbReference>
<feature type="repeat" description="PPR" evidence="4">
    <location>
        <begin position="528"/>
        <end position="562"/>
    </location>
</feature>
<evidence type="ECO:0000256" key="4">
    <source>
        <dbReference type="PROSITE-ProRule" id="PRU00708"/>
    </source>
</evidence>
<dbReference type="Pfam" id="PF13041">
    <property type="entry name" value="PPR_2"/>
    <property type="match status" value="4"/>
</dbReference>
<dbReference type="Gene3D" id="3.30.70.330">
    <property type="match status" value="1"/>
</dbReference>
<dbReference type="Pfam" id="PF01535">
    <property type="entry name" value="PPR"/>
    <property type="match status" value="2"/>
</dbReference>
<feature type="region of interest" description="Disordered" evidence="5">
    <location>
        <begin position="40"/>
        <end position="153"/>
    </location>
</feature>
<reference evidence="7 8" key="1">
    <citation type="journal article" date="2016" name="Sci. Rep.">
        <title>The genome sequence of the outbreeding globe artichoke constructed de novo incorporating a phase-aware low-pass sequencing strategy of F1 progeny.</title>
        <authorList>
            <person name="Scaglione D."/>
            <person name="Reyes-Chin-Wo S."/>
            <person name="Acquadro A."/>
            <person name="Froenicke L."/>
            <person name="Portis E."/>
            <person name="Beitel C."/>
            <person name="Tirone M."/>
            <person name="Mauro R."/>
            <person name="Lo Monaco A."/>
            <person name="Mauromicale G."/>
            <person name="Faccioli P."/>
            <person name="Cattivelli L."/>
            <person name="Rieseberg L."/>
            <person name="Michelmore R."/>
            <person name="Lanteri S."/>
        </authorList>
    </citation>
    <scope>NUCLEOTIDE SEQUENCE [LARGE SCALE GENOMIC DNA]</scope>
    <source>
        <strain evidence="7">2C</strain>
    </source>
</reference>
<dbReference type="PANTHER" id="PTHR47939:SF1">
    <property type="entry name" value="OS04G0684500 PROTEIN"/>
    <property type="match status" value="1"/>
</dbReference>
<dbReference type="EMBL" id="LEKV01001507">
    <property type="protein sequence ID" value="KVI07429.1"/>
    <property type="molecule type" value="Genomic_DNA"/>
</dbReference>
<dbReference type="SUPFAM" id="SSF54928">
    <property type="entry name" value="RNA-binding domain, RBD"/>
    <property type="match status" value="1"/>
</dbReference>
<dbReference type="STRING" id="59895.A0A103YE57"/>
<feature type="repeat" description="PPR" evidence="4">
    <location>
        <begin position="458"/>
        <end position="492"/>
    </location>
</feature>
<feature type="repeat" description="PPR" evidence="4">
    <location>
        <begin position="339"/>
        <end position="373"/>
    </location>
</feature>
<dbReference type="InterPro" id="IPR012677">
    <property type="entry name" value="Nucleotide-bd_a/b_plait_sf"/>
</dbReference>
<feature type="repeat" description="PPR" evidence="4">
    <location>
        <begin position="493"/>
        <end position="527"/>
    </location>
</feature>
<dbReference type="InterPro" id="IPR033443">
    <property type="entry name" value="PROP1-like_PPR_dom"/>
</dbReference>
<feature type="repeat" description="PPR" evidence="4">
    <location>
        <begin position="613"/>
        <end position="647"/>
    </location>
</feature>
<feature type="repeat" description="PPR" evidence="4">
    <location>
        <begin position="423"/>
        <end position="457"/>
    </location>
</feature>
<dbReference type="InterPro" id="IPR035979">
    <property type="entry name" value="RBD_domain_sf"/>
</dbReference>
<dbReference type="AlphaFoldDB" id="A0A103YE57"/>
<dbReference type="GO" id="GO:0008380">
    <property type="term" value="P:RNA splicing"/>
    <property type="evidence" value="ECO:0007669"/>
    <property type="project" value="EnsemblPlants"/>
</dbReference>
<dbReference type="SUPFAM" id="SSF81901">
    <property type="entry name" value="HCP-like"/>
    <property type="match status" value="1"/>
</dbReference>
<feature type="compositionally biased region" description="Polar residues" evidence="5">
    <location>
        <begin position="80"/>
        <end position="90"/>
    </location>
</feature>
<evidence type="ECO:0000259" key="6">
    <source>
        <dbReference type="PROSITE" id="PS50102"/>
    </source>
</evidence>
<dbReference type="InterPro" id="IPR011990">
    <property type="entry name" value="TPR-like_helical_dom_sf"/>
</dbReference>
<dbReference type="Gramene" id="KVI07429">
    <property type="protein sequence ID" value="KVI07429"/>
    <property type="gene ID" value="Ccrd_014224"/>
</dbReference>
<feature type="repeat" description="PPR" evidence="4">
    <location>
        <begin position="563"/>
        <end position="597"/>
    </location>
</feature>
<dbReference type="PROSITE" id="PS51375">
    <property type="entry name" value="PPR"/>
    <property type="match status" value="12"/>
</dbReference>
<feature type="compositionally biased region" description="Acidic residues" evidence="5">
    <location>
        <begin position="865"/>
        <end position="874"/>
    </location>
</feature>
<comment type="caution">
    <text evidence="7">The sequence shown here is derived from an EMBL/GenBank/DDBJ whole genome shotgun (WGS) entry which is preliminary data.</text>
</comment>
<dbReference type="CDD" id="cd00590">
    <property type="entry name" value="RRM_SF"/>
    <property type="match status" value="1"/>
</dbReference>
<name>A0A103YE57_CYNCS</name>
<evidence type="ECO:0000256" key="3">
    <source>
        <dbReference type="PROSITE-ProRule" id="PRU00176"/>
    </source>
</evidence>
<dbReference type="PANTHER" id="PTHR47939">
    <property type="entry name" value="MEMBRANE-ASSOCIATED SALT-INDUCIBLE PROTEIN-LIKE"/>
    <property type="match status" value="1"/>
</dbReference>
<dbReference type="GO" id="GO:0048366">
    <property type="term" value="P:leaf development"/>
    <property type="evidence" value="ECO:0007669"/>
    <property type="project" value="EnsemblPlants"/>
</dbReference>
<feature type="compositionally biased region" description="Pro residues" evidence="5">
    <location>
        <begin position="116"/>
        <end position="128"/>
    </location>
</feature>
<evidence type="ECO:0000256" key="1">
    <source>
        <dbReference type="ARBA" id="ARBA00007626"/>
    </source>
</evidence>
<dbReference type="NCBIfam" id="TIGR00756">
    <property type="entry name" value="PPR"/>
    <property type="match status" value="12"/>
</dbReference>
<gene>
    <name evidence="7" type="ORF">Ccrd_014224</name>
</gene>
<dbReference type="InterPro" id="IPR002885">
    <property type="entry name" value="PPR_rpt"/>
</dbReference>
<keyword evidence="2" id="KW-0677">Repeat</keyword>
<feature type="repeat" description="PPR" evidence="4">
    <location>
        <begin position="388"/>
        <end position="422"/>
    </location>
</feature>
<keyword evidence="8" id="KW-1185">Reference proteome</keyword>
<dbReference type="InterPro" id="IPR000504">
    <property type="entry name" value="RRM_dom"/>
</dbReference>
<evidence type="ECO:0000313" key="7">
    <source>
        <dbReference type="EMBL" id="KVI07429.1"/>
    </source>
</evidence>
<feature type="repeat" description="PPR" evidence="4">
    <location>
        <begin position="304"/>
        <end position="338"/>
    </location>
</feature>
<keyword evidence="3" id="KW-0694">RNA-binding</keyword>
<feature type="repeat" description="PPR" evidence="4">
    <location>
        <begin position="683"/>
        <end position="717"/>
    </location>
</feature>
<evidence type="ECO:0000256" key="5">
    <source>
        <dbReference type="SAM" id="MobiDB-lite"/>
    </source>
</evidence>
<dbReference type="GO" id="GO:0009880">
    <property type="term" value="P:embryonic pattern specification"/>
    <property type="evidence" value="ECO:0007669"/>
    <property type="project" value="EnsemblPlants"/>
</dbReference>
<sequence length="874" mass="99285">MDNFSLASSTPHYCSTFSGKPYSISATTLPFYSITTCCHDSENPSTTSSSSSIRRPTNNKPFKPIANSPINPHPPKPKTHITNPLQTLLNPTPKRNPIDNNSQTLTEKLWLTSKLSPPPPPPPPPPPDSSLSETDLNEFENSNLDRSGDFGSKRSEYREKGKIFVGNLPLWIKKNELTEFFRQFGPIKNVILIKGYNDTERNMGFGFVIYGGSTAEKSAMKAVEFDGMEFHGRVLTVKFDDGRRRKEKSVERARWIEGDESVDYKSKWEEEREGSRRELKKVLETQPENWQAVVGAFQRIKKPSRKEFGLMVNYYARRGDMHRARETFESMRARGIEPSSHVFTSLIHAYAVGRDMEEALSCVRKMKDEGIEMNKWFKEAKETQTTLNAIIYGNIIYAHCQTFNMERAEALVREMEEEGIDATMDIYHTMMDGYTMIKNEDKCLVVFKRLKECGFTPSVITYGCLINLYTKMGKVSKALEVSETMKSDGIKHNMKTYSMLINGFIKLKDWANAFAIFEDVVKDGLKPDVVLYNNIIRAFCGMGNRDRAIRMVEEMQRARHKPTSRTFMPIIHGYARAGEARRALEVFNMMRMSGCIPTVHTFNALILGLVEKRQHTYTTIMHGYASLGDTGKAFEYFSKVKNEGLDLDVFIYEALLKACCKAGRMQSALAVTKEMHARKIPRNTFVYNILIDGWARRGDVWEAADLMQQMKQEGVQPDIRTYTSLPNVKTYTTLIHGWARASLPEKALRCFEDMKSAGLKPDRAVYHCLMTSLLSRASVAEDYIYSGVHRICAEMVESGLTVDMGTAVHWARCLRKIERGGGDITEALQKTFPPDWNSQDTLDEISGVEGSDGDGDYDDGLRYDDDSDDDFDEV</sequence>
<dbReference type="Pfam" id="PF17177">
    <property type="entry name" value="PPR_long"/>
    <property type="match status" value="1"/>
</dbReference>
<accession>A0A103YE57</accession>
<dbReference type="Pfam" id="PF00076">
    <property type="entry name" value="RRM_1"/>
    <property type="match status" value="1"/>
</dbReference>
<dbReference type="InterPro" id="IPR050667">
    <property type="entry name" value="PPR-containing_protein"/>
</dbReference>
<feature type="repeat" description="PPR" evidence="4">
    <location>
        <begin position="727"/>
        <end position="761"/>
    </location>
</feature>
<feature type="domain" description="RRM" evidence="6">
    <location>
        <begin position="161"/>
        <end position="242"/>
    </location>
</feature>
<feature type="region of interest" description="Disordered" evidence="5">
    <location>
        <begin position="832"/>
        <end position="874"/>
    </location>
</feature>
<dbReference type="SUPFAM" id="SSF101447">
    <property type="entry name" value="Formin homology 2 domain (FH2 domain)"/>
    <property type="match status" value="1"/>
</dbReference>
<organism evidence="7 8">
    <name type="scientific">Cynara cardunculus var. scolymus</name>
    <name type="common">Globe artichoke</name>
    <name type="synonym">Cynara scolymus</name>
    <dbReference type="NCBI Taxonomy" id="59895"/>
    <lineage>
        <taxon>Eukaryota</taxon>
        <taxon>Viridiplantae</taxon>
        <taxon>Streptophyta</taxon>
        <taxon>Embryophyta</taxon>
        <taxon>Tracheophyta</taxon>
        <taxon>Spermatophyta</taxon>
        <taxon>Magnoliopsida</taxon>
        <taxon>eudicotyledons</taxon>
        <taxon>Gunneridae</taxon>
        <taxon>Pentapetalae</taxon>
        <taxon>asterids</taxon>
        <taxon>campanulids</taxon>
        <taxon>Asterales</taxon>
        <taxon>Asteraceae</taxon>
        <taxon>Carduoideae</taxon>
        <taxon>Cardueae</taxon>
        <taxon>Carduinae</taxon>
        <taxon>Cynara</taxon>
    </lineage>
</organism>
<dbReference type="SMART" id="SM00360">
    <property type="entry name" value="RRM"/>
    <property type="match status" value="1"/>
</dbReference>
<comment type="similarity">
    <text evidence="1">Belongs to the PPR family. P subfamily.</text>
</comment>
<dbReference type="OMA" id="CIPTVET"/>
<feature type="repeat" description="PPR" evidence="4">
    <location>
        <begin position="648"/>
        <end position="682"/>
    </location>
</feature>
<feature type="compositionally biased region" description="Polar residues" evidence="5">
    <location>
        <begin position="129"/>
        <end position="145"/>
    </location>
</feature>
<dbReference type="GO" id="GO:0003729">
    <property type="term" value="F:mRNA binding"/>
    <property type="evidence" value="ECO:0007669"/>
    <property type="project" value="EnsemblPlants"/>
</dbReference>
<dbReference type="Gene3D" id="1.25.40.10">
    <property type="entry name" value="Tetratricopeptide repeat domain"/>
    <property type="match status" value="5"/>
</dbReference>
<proteinExistence type="inferred from homology"/>
<dbReference type="PROSITE" id="PS50102">
    <property type="entry name" value="RRM"/>
    <property type="match status" value="1"/>
</dbReference>
<protein>
    <submittedName>
        <fullName evidence="7">Actin-binding FH2</fullName>
    </submittedName>
</protein>